<comment type="caution">
    <text evidence="1">The sequence shown here is derived from an EMBL/GenBank/DDBJ whole genome shotgun (WGS) entry which is preliminary data.</text>
</comment>
<organism evidence="1 2">
    <name type="scientific">Phytophthora megakarya</name>
    <dbReference type="NCBI Taxonomy" id="4795"/>
    <lineage>
        <taxon>Eukaryota</taxon>
        <taxon>Sar</taxon>
        <taxon>Stramenopiles</taxon>
        <taxon>Oomycota</taxon>
        <taxon>Peronosporomycetes</taxon>
        <taxon>Peronosporales</taxon>
        <taxon>Peronosporaceae</taxon>
        <taxon>Phytophthora</taxon>
    </lineage>
</organism>
<keyword evidence="2" id="KW-1185">Reference proteome</keyword>
<protein>
    <submittedName>
        <fullName evidence="1">Uncharacterized protein</fullName>
    </submittedName>
</protein>
<reference evidence="2" key="1">
    <citation type="submission" date="2017-03" db="EMBL/GenBank/DDBJ databases">
        <title>Phytopthora megakarya and P. palmivora, two closely related causual agents of cacao black pod achieved similar genome size and gene model numbers by different mechanisms.</title>
        <authorList>
            <person name="Ali S."/>
            <person name="Shao J."/>
            <person name="Larry D.J."/>
            <person name="Kronmiller B."/>
            <person name="Shen D."/>
            <person name="Strem M.D."/>
            <person name="Melnick R.L."/>
            <person name="Guiltinan M.J."/>
            <person name="Tyler B.M."/>
            <person name="Meinhardt L.W."/>
            <person name="Bailey B.A."/>
        </authorList>
    </citation>
    <scope>NUCLEOTIDE SEQUENCE [LARGE SCALE GENOMIC DNA]</scope>
    <source>
        <strain evidence="2">zdho120</strain>
    </source>
</reference>
<dbReference type="AlphaFoldDB" id="A0A225VHE3"/>
<gene>
    <name evidence="1" type="ORF">PHMEG_00023309</name>
</gene>
<proteinExistence type="predicted"/>
<evidence type="ECO:0000313" key="1">
    <source>
        <dbReference type="EMBL" id="OWZ04742.1"/>
    </source>
</evidence>
<dbReference type="Proteomes" id="UP000198211">
    <property type="component" value="Unassembled WGS sequence"/>
</dbReference>
<accession>A0A225VHE3</accession>
<sequence>MWEYVRRARPSFQAFVGLIRRQTPGYTNLDDIVGIAAAGIGVSSIKPLPAQTRFRRNHPSASTRSNISKNIRKEQDLFRCLVSEANLIDIWPEIHTSQLGKERRSTDRWVRESRLAVLRK</sequence>
<dbReference type="OrthoDB" id="101477at2759"/>
<evidence type="ECO:0000313" key="2">
    <source>
        <dbReference type="Proteomes" id="UP000198211"/>
    </source>
</evidence>
<name>A0A225VHE3_9STRA</name>
<dbReference type="EMBL" id="NBNE01004797">
    <property type="protein sequence ID" value="OWZ04742.1"/>
    <property type="molecule type" value="Genomic_DNA"/>
</dbReference>